<evidence type="ECO:0000256" key="1">
    <source>
        <dbReference type="ARBA" id="ARBA00004141"/>
    </source>
</evidence>
<keyword evidence="2 5" id="KW-0812">Transmembrane</keyword>
<dbReference type="RefSeq" id="WP_036791042.1">
    <property type="nucleotide sequence ID" value="NZ_JQZV01000013.1"/>
</dbReference>
<comment type="subcellular location">
    <subcellularLocation>
        <location evidence="1">Membrane</location>
        <topology evidence="1">Multi-pass membrane protein</topology>
    </subcellularLocation>
</comment>
<feature type="transmembrane region" description="Helical" evidence="5">
    <location>
        <begin position="18"/>
        <end position="37"/>
    </location>
</feature>
<evidence type="ECO:0000256" key="2">
    <source>
        <dbReference type="ARBA" id="ARBA00022692"/>
    </source>
</evidence>
<protein>
    <recommendedName>
        <fullName evidence="6">Methylamine utilisation protein MauE domain-containing protein</fullName>
    </recommendedName>
</protein>
<proteinExistence type="predicted"/>
<evidence type="ECO:0000256" key="5">
    <source>
        <dbReference type="SAM" id="Phobius"/>
    </source>
</evidence>
<name>A0ABR4XJ27_9PORP</name>
<feature type="transmembrane region" description="Helical" evidence="5">
    <location>
        <begin position="161"/>
        <end position="178"/>
    </location>
</feature>
<feature type="transmembrane region" description="Helical" evidence="5">
    <location>
        <begin position="91"/>
        <end position="112"/>
    </location>
</feature>
<evidence type="ECO:0000313" key="8">
    <source>
        <dbReference type="Proteomes" id="UP000030101"/>
    </source>
</evidence>
<dbReference type="NCBIfam" id="NF045576">
    <property type="entry name" value="BT_3928_fam"/>
    <property type="match status" value="1"/>
</dbReference>
<comment type="caution">
    <text evidence="7">The sequence shown here is derived from an EMBL/GenBank/DDBJ whole genome shotgun (WGS) entry which is preliminary data.</text>
</comment>
<dbReference type="EMBL" id="JQZV01000013">
    <property type="protein sequence ID" value="KGN91692.1"/>
    <property type="molecule type" value="Genomic_DNA"/>
</dbReference>
<keyword evidence="8" id="KW-1185">Reference proteome</keyword>
<sequence length="442" mass="49979">MSQPIDTLDRYRNPIPTFAIRIARLVVGVLFLLSGLMKGIDPLGTAYKIEEYGSAFGIPVDETLSLIGSIALSTTEFTIGACLLTGTFLFFTAWITLMLMTLFSLFAAYISIANPITDCGCFGDVIHVPNSATLAKNLILLFLSVLIFLGRDRPRVLRVKNSDVINLVLFILFFLSFADTNYRKLPALDFRPYKVGKSLAKLKGYEADSTLKQAEYDYKFVYKKGEVEMTFNIDEIEHLDSTWTYVRDASKLISAGDIAPATDFMVINRDGVEITPDVLSPDNKVMLLITPDIRKMQLKETSLLNSLNRIAREQGGSLMLLMSNDMESGEIKNIISNLNPEYSIAYLDETTAKTVIRSNPGLVVLDGSIIRRKVSFSDLYDLIEDEEFSEHPFDPLPKSYAWKEFLLTWWRSIITFVIFLILLFVDIKKRDKEKKAILQQKQ</sequence>
<feature type="transmembrane region" description="Helical" evidence="5">
    <location>
        <begin position="405"/>
        <end position="425"/>
    </location>
</feature>
<feature type="domain" description="Methylamine utilisation protein MauE" evidence="6">
    <location>
        <begin position="19"/>
        <end position="149"/>
    </location>
</feature>
<feature type="transmembrane region" description="Helical" evidence="5">
    <location>
        <begin position="132"/>
        <end position="149"/>
    </location>
</feature>
<evidence type="ECO:0000256" key="3">
    <source>
        <dbReference type="ARBA" id="ARBA00022989"/>
    </source>
</evidence>
<dbReference type="Pfam" id="PF07291">
    <property type="entry name" value="MauE"/>
    <property type="match status" value="1"/>
</dbReference>
<evidence type="ECO:0000259" key="6">
    <source>
        <dbReference type="Pfam" id="PF07291"/>
    </source>
</evidence>
<gene>
    <name evidence="7" type="ORF">HQ43_06235</name>
</gene>
<evidence type="ECO:0000256" key="4">
    <source>
        <dbReference type="ARBA" id="ARBA00023136"/>
    </source>
</evidence>
<dbReference type="Proteomes" id="UP000030101">
    <property type="component" value="Unassembled WGS sequence"/>
</dbReference>
<dbReference type="InterPro" id="IPR009908">
    <property type="entry name" value="Methylamine_util_MauE"/>
</dbReference>
<organism evidence="7 8">
    <name type="scientific">Porphyromonas canoris</name>
    <dbReference type="NCBI Taxonomy" id="36875"/>
    <lineage>
        <taxon>Bacteria</taxon>
        <taxon>Pseudomonadati</taxon>
        <taxon>Bacteroidota</taxon>
        <taxon>Bacteroidia</taxon>
        <taxon>Bacteroidales</taxon>
        <taxon>Porphyromonadaceae</taxon>
        <taxon>Porphyromonas</taxon>
    </lineage>
</organism>
<accession>A0ABR4XJ27</accession>
<keyword evidence="3 5" id="KW-1133">Transmembrane helix</keyword>
<keyword evidence="4 5" id="KW-0472">Membrane</keyword>
<evidence type="ECO:0000313" key="7">
    <source>
        <dbReference type="EMBL" id="KGN91692.1"/>
    </source>
</evidence>
<feature type="transmembrane region" description="Helical" evidence="5">
    <location>
        <begin position="64"/>
        <end position="84"/>
    </location>
</feature>
<reference evidence="7 8" key="1">
    <citation type="submission" date="2014-08" db="EMBL/GenBank/DDBJ databases">
        <title>Porphyromonas canoris strain:OH2762 Genome sequencing.</title>
        <authorList>
            <person name="Wallis C."/>
            <person name="Deusch O."/>
            <person name="O'Flynn C."/>
            <person name="Davis I."/>
            <person name="Jospin G."/>
            <person name="Darling A.E."/>
            <person name="Coil D.A."/>
            <person name="Alexiev A."/>
            <person name="Horsfall A."/>
            <person name="Kirkwood N."/>
            <person name="Harris S."/>
            <person name="Eisen J.A."/>
        </authorList>
    </citation>
    <scope>NUCLEOTIDE SEQUENCE [LARGE SCALE GENOMIC DNA]</scope>
    <source>
        <strain evidence="8">COT-108 OH2762</strain>
    </source>
</reference>